<keyword evidence="2" id="KW-1185">Reference proteome</keyword>
<evidence type="ECO:0000313" key="1">
    <source>
        <dbReference type="EMBL" id="GGO89366.1"/>
    </source>
</evidence>
<dbReference type="Pfam" id="PF21853">
    <property type="entry name" value="DUF6912"/>
    <property type="match status" value="1"/>
</dbReference>
<dbReference type="RefSeq" id="WP_188783751.1">
    <property type="nucleotide sequence ID" value="NZ_BMNI01000004.1"/>
</dbReference>
<name>A0ABQ2NAL1_9ACTN</name>
<protein>
    <submittedName>
        <fullName evidence="1">Uncharacterized protein</fullName>
    </submittedName>
</protein>
<gene>
    <name evidence="1" type="ORF">GCM10011584_18570</name>
</gene>
<sequence length="137" mass="14576">MTVRVYVPITRDGLARALAEGRITAPFRAHAVTDALVAAWPEGDDEELAYAAMAAAGHASWQLRSADDAPRRYVLAGDVDVVEAVTSDDPTEVAVTADLPWRAVASAHVDLDDVSEADLDDAELAWHATQEIPGLVS</sequence>
<accession>A0ABQ2NAL1</accession>
<dbReference type="InterPro" id="IPR054206">
    <property type="entry name" value="DUF6912"/>
</dbReference>
<evidence type="ECO:0000313" key="2">
    <source>
        <dbReference type="Proteomes" id="UP000655410"/>
    </source>
</evidence>
<comment type="caution">
    <text evidence="1">The sequence shown here is derived from an EMBL/GenBank/DDBJ whole genome shotgun (WGS) entry which is preliminary data.</text>
</comment>
<proteinExistence type="predicted"/>
<dbReference type="EMBL" id="BMNI01000004">
    <property type="protein sequence ID" value="GGO89366.1"/>
    <property type="molecule type" value="Genomic_DNA"/>
</dbReference>
<reference evidence="2" key="1">
    <citation type="journal article" date="2019" name="Int. J. Syst. Evol. Microbiol.">
        <title>The Global Catalogue of Microorganisms (GCM) 10K type strain sequencing project: providing services to taxonomists for standard genome sequencing and annotation.</title>
        <authorList>
            <consortium name="The Broad Institute Genomics Platform"/>
            <consortium name="The Broad Institute Genome Sequencing Center for Infectious Disease"/>
            <person name="Wu L."/>
            <person name="Ma J."/>
        </authorList>
    </citation>
    <scope>NUCLEOTIDE SEQUENCE [LARGE SCALE GENOMIC DNA]</scope>
    <source>
        <strain evidence="2">CGMCC 4.7371</strain>
    </source>
</reference>
<organism evidence="1 2">
    <name type="scientific">Nocardioides phosphati</name>
    <dbReference type="NCBI Taxonomy" id="1867775"/>
    <lineage>
        <taxon>Bacteria</taxon>
        <taxon>Bacillati</taxon>
        <taxon>Actinomycetota</taxon>
        <taxon>Actinomycetes</taxon>
        <taxon>Propionibacteriales</taxon>
        <taxon>Nocardioidaceae</taxon>
        <taxon>Nocardioides</taxon>
    </lineage>
</organism>
<dbReference type="Proteomes" id="UP000655410">
    <property type="component" value="Unassembled WGS sequence"/>
</dbReference>